<evidence type="ECO:0000256" key="1">
    <source>
        <dbReference type="ARBA" id="ARBA00023002"/>
    </source>
</evidence>
<dbReference type="PANTHER" id="PTHR43491:SF1">
    <property type="entry name" value="UDP-N-ACETYL-D-MANNOSAMINE DEHYDROGENASE"/>
    <property type="match status" value="1"/>
</dbReference>
<dbReference type="EC" id="1.1.1.22" evidence="4"/>
<sequence length="459" mass="51471">MHNKNILLKKINDKSAVVGIIGLGYVGLPLGLEFIESGFKVVGFDIDEKKIPVLKAGKSYIKHINGNRIQKAVDTGRFDVTSEFSRLSEADAIIICVPTPLDEHREPDMSYIVDTAETIQKYLRPGQLVTLESTTYPGTTEEILLPLFESAPFAQNSKLSPLTKGGDTEGGYEVGKDFFLAFSPEREDPNNPNYTTKTIPKVIGGVTPDCLEVSKALYDAVLDQTVAVSSPRAAEATKLLENIYRSVNIALVNELKMVFHRMDIDIWEVINAASTKPFGYHPFYPGPGLGGHCIPIDPFYLTWKAREYEVNTKFIELAGEINTYQPYYVVTRTMDILNDHGKSLKGSKILLLGAAYKKNIDDMRESPSLKLIEILRSKGAEVDYNDPYVPKLPATRKYNYDMNSVELTKENLTKYDLILLSTDHDDYDYEFLIQNSKLVVDTRNAFIKHGIKSDKLFDA</sequence>
<dbReference type="PIRSF" id="PIRSF000124">
    <property type="entry name" value="UDPglc_GDPman_dh"/>
    <property type="match status" value="1"/>
</dbReference>
<dbReference type="InterPro" id="IPR036291">
    <property type="entry name" value="NAD(P)-bd_dom_sf"/>
</dbReference>
<dbReference type="InterPro" id="IPR001732">
    <property type="entry name" value="UDP-Glc/GDP-Man_DH_N"/>
</dbReference>
<proteinExistence type="predicted"/>
<dbReference type="InterPro" id="IPR017476">
    <property type="entry name" value="UDP-Glc/GDP-Man"/>
</dbReference>
<dbReference type="InterPro" id="IPR036220">
    <property type="entry name" value="UDP-Glc/GDP-Man_DH_C_sf"/>
</dbReference>
<dbReference type="InterPro" id="IPR028359">
    <property type="entry name" value="UDP_ManNAc/GlcNAc_DH"/>
</dbReference>
<dbReference type="InterPro" id="IPR014026">
    <property type="entry name" value="UDP-Glc/GDP-Man_DH_dimer"/>
</dbReference>
<feature type="domain" description="UDP-glucose/GDP-mannose dehydrogenase C-terminal" evidence="3">
    <location>
        <begin position="350"/>
        <end position="448"/>
    </location>
</feature>
<dbReference type="SUPFAM" id="SSF48179">
    <property type="entry name" value="6-phosphogluconate dehydrogenase C-terminal domain-like"/>
    <property type="match status" value="1"/>
</dbReference>
<keyword evidence="2" id="KW-0520">NAD</keyword>
<dbReference type="GO" id="GO:0051287">
    <property type="term" value="F:NAD binding"/>
    <property type="evidence" value="ECO:0007669"/>
    <property type="project" value="InterPro"/>
</dbReference>
<dbReference type="InterPro" id="IPR008927">
    <property type="entry name" value="6-PGluconate_DH-like_C_sf"/>
</dbReference>
<dbReference type="SUPFAM" id="SSF51735">
    <property type="entry name" value="NAD(P)-binding Rossmann-fold domains"/>
    <property type="match status" value="1"/>
</dbReference>
<evidence type="ECO:0000256" key="2">
    <source>
        <dbReference type="ARBA" id="ARBA00023027"/>
    </source>
</evidence>
<dbReference type="SUPFAM" id="SSF52413">
    <property type="entry name" value="UDP-glucose/GDP-mannose dehydrogenase C-terminal domain"/>
    <property type="match status" value="1"/>
</dbReference>
<keyword evidence="1 4" id="KW-0560">Oxidoreductase</keyword>
<dbReference type="Pfam" id="PF03720">
    <property type="entry name" value="UDPG_MGDP_dh_C"/>
    <property type="match status" value="1"/>
</dbReference>
<dbReference type="GO" id="GO:0003979">
    <property type="term" value="F:UDP-glucose 6-dehydrogenase activity"/>
    <property type="evidence" value="ECO:0007669"/>
    <property type="project" value="UniProtKB-EC"/>
</dbReference>
<reference evidence="4" key="1">
    <citation type="journal article" date="2015" name="Proc. Natl. Acad. Sci. U.S.A.">
        <title>Networks of energetic and metabolic interactions define dynamics in microbial communities.</title>
        <authorList>
            <person name="Embree M."/>
            <person name="Liu J.K."/>
            <person name="Al-Bassam M.M."/>
            <person name="Zengler K."/>
        </authorList>
    </citation>
    <scope>NUCLEOTIDE SEQUENCE</scope>
</reference>
<dbReference type="AlphaFoldDB" id="A0A0W8FVM7"/>
<dbReference type="Pfam" id="PF00984">
    <property type="entry name" value="UDPG_MGDP_dh"/>
    <property type="match status" value="1"/>
</dbReference>
<dbReference type="EMBL" id="LNQE01000797">
    <property type="protein sequence ID" value="KUG24928.1"/>
    <property type="molecule type" value="Genomic_DNA"/>
</dbReference>
<protein>
    <submittedName>
        <fullName evidence="4">Udp-glucose dehydrogenase</fullName>
        <ecNumber evidence="4">1.1.1.22</ecNumber>
    </submittedName>
</protein>
<name>A0A0W8FVM7_9ZZZZ</name>
<dbReference type="NCBIfam" id="TIGR03026">
    <property type="entry name" value="NDP-sugDHase"/>
    <property type="match status" value="1"/>
</dbReference>
<dbReference type="InterPro" id="IPR014027">
    <property type="entry name" value="UDP-Glc/GDP-Man_DH_C"/>
</dbReference>
<dbReference type="GO" id="GO:0016628">
    <property type="term" value="F:oxidoreductase activity, acting on the CH-CH group of donors, NAD or NADP as acceptor"/>
    <property type="evidence" value="ECO:0007669"/>
    <property type="project" value="InterPro"/>
</dbReference>
<gene>
    <name evidence="4" type="ORF">ASZ90_005255</name>
</gene>
<dbReference type="Pfam" id="PF03721">
    <property type="entry name" value="UDPG_MGDP_dh_N"/>
    <property type="match status" value="1"/>
</dbReference>
<dbReference type="GO" id="GO:0000271">
    <property type="term" value="P:polysaccharide biosynthetic process"/>
    <property type="evidence" value="ECO:0007669"/>
    <property type="project" value="InterPro"/>
</dbReference>
<dbReference type="PANTHER" id="PTHR43491">
    <property type="entry name" value="UDP-N-ACETYL-D-MANNOSAMINE DEHYDROGENASE"/>
    <property type="match status" value="1"/>
</dbReference>
<dbReference type="Gene3D" id="3.40.50.720">
    <property type="entry name" value="NAD(P)-binding Rossmann-like Domain"/>
    <property type="match status" value="2"/>
</dbReference>
<comment type="caution">
    <text evidence="4">The sequence shown here is derived from an EMBL/GenBank/DDBJ whole genome shotgun (WGS) entry which is preliminary data.</text>
</comment>
<dbReference type="SMART" id="SM00984">
    <property type="entry name" value="UDPG_MGDP_dh_C"/>
    <property type="match status" value="1"/>
</dbReference>
<accession>A0A0W8FVM7</accession>
<organism evidence="4">
    <name type="scientific">hydrocarbon metagenome</name>
    <dbReference type="NCBI Taxonomy" id="938273"/>
    <lineage>
        <taxon>unclassified sequences</taxon>
        <taxon>metagenomes</taxon>
        <taxon>ecological metagenomes</taxon>
    </lineage>
</organism>
<evidence type="ECO:0000259" key="3">
    <source>
        <dbReference type="SMART" id="SM00984"/>
    </source>
</evidence>
<dbReference type="PIRSF" id="PIRSF500136">
    <property type="entry name" value="UDP_ManNAc_DH"/>
    <property type="match status" value="1"/>
</dbReference>
<evidence type="ECO:0000313" key="4">
    <source>
        <dbReference type="EMBL" id="KUG24928.1"/>
    </source>
</evidence>